<dbReference type="Pfam" id="PF02810">
    <property type="entry name" value="SEC-C"/>
    <property type="match status" value="1"/>
</dbReference>
<dbReference type="InterPro" id="IPR004027">
    <property type="entry name" value="SEC_C_motif"/>
</dbReference>
<accession>A0A4R6M746</accession>
<keyword evidence="3" id="KW-1185">Reference proteome</keyword>
<organism evidence="2 3">
    <name type="scientific">Marinomonas balearica</name>
    <dbReference type="NCBI Taxonomy" id="491947"/>
    <lineage>
        <taxon>Bacteria</taxon>
        <taxon>Pseudomonadati</taxon>
        <taxon>Pseudomonadota</taxon>
        <taxon>Gammaproteobacteria</taxon>
        <taxon>Oceanospirillales</taxon>
        <taxon>Oceanospirillaceae</taxon>
        <taxon>Marinomonas</taxon>
    </lineage>
</organism>
<dbReference type="OrthoDB" id="21421at2"/>
<dbReference type="InterPro" id="IPR048469">
    <property type="entry name" value="YchJ-like_M"/>
</dbReference>
<dbReference type="SUPFAM" id="SSF54427">
    <property type="entry name" value="NTF2-like"/>
    <property type="match status" value="1"/>
</dbReference>
<sequence>MPNKVPNQAPILCPCGTGSPYEMCCGMYHHNPGTAPTAEALMRSRYSAFALQNFDYIAATQKLESDPEQSATDVQESNETTQWIKLKINETESGLEKDKSGMVSFTAHFKEGKHIGRLSERSLFKKVKNVWYYVSGEHEVQGNTPHVLPQEMKLGRNDPCHCGSGKKFKKCCG</sequence>
<protein>
    <submittedName>
        <fullName evidence="2">SEC-C motif-containing protein</fullName>
    </submittedName>
</protein>
<evidence type="ECO:0000313" key="2">
    <source>
        <dbReference type="EMBL" id="TDO96956.1"/>
    </source>
</evidence>
<evidence type="ECO:0000259" key="1">
    <source>
        <dbReference type="Pfam" id="PF17775"/>
    </source>
</evidence>
<reference evidence="2 3" key="1">
    <citation type="submission" date="2019-03" db="EMBL/GenBank/DDBJ databases">
        <title>Genomic Encyclopedia of Type Strains, Phase III (KMG-III): the genomes of soil and plant-associated and newly described type strains.</title>
        <authorList>
            <person name="Whitman W."/>
        </authorList>
    </citation>
    <scope>NUCLEOTIDE SEQUENCE [LARGE SCALE GENOMIC DNA]</scope>
    <source>
        <strain evidence="2 3">CECT 7378</strain>
    </source>
</reference>
<feature type="domain" description="YchJ-like middle NTF2-like" evidence="1">
    <location>
        <begin position="37"/>
        <end position="136"/>
    </location>
</feature>
<name>A0A4R6M746_9GAMM</name>
<dbReference type="AlphaFoldDB" id="A0A4R6M746"/>
<comment type="caution">
    <text evidence="2">The sequence shown here is derived from an EMBL/GenBank/DDBJ whole genome shotgun (WGS) entry which is preliminary data.</text>
</comment>
<gene>
    <name evidence="2" type="ORF">DFP79_2728</name>
</gene>
<dbReference type="Gene3D" id="3.10.450.50">
    <property type="match status" value="1"/>
</dbReference>
<dbReference type="Proteomes" id="UP000294656">
    <property type="component" value="Unassembled WGS sequence"/>
</dbReference>
<proteinExistence type="predicted"/>
<dbReference type="SUPFAM" id="SSF103642">
    <property type="entry name" value="Sec-C motif"/>
    <property type="match status" value="1"/>
</dbReference>
<dbReference type="PANTHER" id="PTHR33747">
    <property type="entry name" value="UPF0225 PROTEIN SCO1677"/>
    <property type="match status" value="1"/>
</dbReference>
<dbReference type="InterPro" id="IPR032710">
    <property type="entry name" value="NTF2-like_dom_sf"/>
</dbReference>
<dbReference type="EMBL" id="SNXC01000013">
    <property type="protein sequence ID" value="TDO96956.1"/>
    <property type="molecule type" value="Genomic_DNA"/>
</dbReference>
<evidence type="ECO:0000313" key="3">
    <source>
        <dbReference type="Proteomes" id="UP000294656"/>
    </source>
</evidence>
<dbReference type="PANTHER" id="PTHR33747:SF1">
    <property type="entry name" value="ADENYLATE CYCLASE-ASSOCIATED CAP C-TERMINAL DOMAIN-CONTAINING PROTEIN"/>
    <property type="match status" value="1"/>
</dbReference>
<dbReference type="Pfam" id="PF17775">
    <property type="entry name" value="YchJ_M-like"/>
    <property type="match status" value="1"/>
</dbReference>
<dbReference type="RefSeq" id="WP_133504448.1">
    <property type="nucleotide sequence ID" value="NZ_SNXC01000013.1"/>
</dbReference>